<gene>
    <name evidence="1" type="ORF">CPT_Marfa_016</name>
</gene>
<name>A0A4Y5TSN6_9CAUD</name>
<organism evidence="1 2">
    <name type="scientific">Klebsiella phage Marfa</name>
    <dbReference type="NCBI Taxonomy" id="2587809"/>
    <lineage>
        <taxon>Viruses</taxon>
        <taxon>Duplodnaviria</taxon>
        <taxon>Heunggongvirae</taxon>
        <taxon>Uroviricota</taxon>
        <taxon>Caudoviricetes</taxon>
        <taxon>Marfavirus</taxon>
        <taxon>Marfavirus marfa</taxon>
    </lineage>
</organism>
<keyword evidence="2" id="KW-1185">Reference proteome</keyword>
<dbReference type="GO" id="GO:0106274">
    <property type="term" value="F:NAD+-protein-arginine ADP-ribosyltransferase activity"/>
    <property type="evidence" value="ECO:0007669"/>
    <property type="project" value="InterPro"/>
</dbReference>
<proteinExistence type="inferred from homology"/>
<accession>A0A4Y5TSN6</accession>
<reference evidence="2" key="1">
    <citation type="submission" date="2019-06" db="EMBL/GenBank/DDBJ databases">
        <title>Complete genome of the novel Klebsiella pneumoniae phage Marfa.</title>
        <authorList>
            <person name="Harb L."/>
            <person name="Boeckman J."/>
            <person name="Newkirk H."/>
            <person name="Liu M."/>
            <person name="Gill J."/>
            <person name="Ramsey J."/>
        </authorList>
    </citation>
    <scope>NUCLEOTIDE SEQUENCE [LARGE SCALE GENOMIC DNA]</scope>
</reference>
<dbReference type="Proteomes" id="UP000320940">
    <property type="component" value="Segment"/>
</dbReference>
<protein>
    <submittedName>
        <fullName evidence="1">ADP-ribosylase</fullName>
    </submittedName>
</protein>
<sequence length="228" mass="26185">MLVPAINVETNCPITISISEKGYQAILKAHTEAEVEEKERLYIQECVDAKFTDMEQSTLWLCLNDKNDELIHSRLNPIVRKHMSTAVPAELYRGVTLIEAQKLYNLAEGDTFTLNRVTSFSSDFSTAMQFASKWHYDSNLILSIQNCPWAYNYQEDITNILLGAPDEEYMGSVPVEDQREDKLDMVQGECEFMLPKEAAYRILRIEDKSNPDTNTSDYTILHLELVSW</sequence>
<evidence type="ECO:0000313" key="2">
    <source>
        <dbReference type="Proteomes" id="UP000320940"/>
    </source>
</evidence>
<dbReference type="EMBL" id="MN044033">
    <property type="protein sequence ID" value="QDB71671.1"/>
    <property type="molecule type" value="Genomic_DNA"/>
</dbReference>
<evidence type="ECO:0000313" key="1">
    <source>
        <dbReference type="EMBL" id="QDB71671.1"/>
    </source>
</evidence>
<dbReference type="HAMAP" id="MF_04142">
    <property type="entry name" value="MODB_T4"/>
    <property type="match status" value="1"/>
</dbReference>
<dbReference type="InterPro" id="IPR043662">
    <property type="entry name" value="ModB-like"/>
</dbReference>